<comment type="caution">
    <text evidence="4">The sequence shown here is derived from an EMBL/GenBank/DDBJ whole genome shotgun (WGS) entry which is preliminary data.</text>
</comment>
<accession>A0A2G5NRS6</accession>
<dbReference type="RefSeq" id="WP_099577495.1">
    <property type="nucleotide sequence ID" value="NZ_MJBI02000001.1"/>
</dbReference>
<evidence type="ECO:0000256" key="2">
    <source>
        <dbReference type="ARBA" id="ARBA00023315"/>
    </source>
</evidence>
<evidence type="ECO:0000313" key="4">
    <source>
        <dbReference type="EMBL" id="RAI82922.1"/>
    </source>
</evidence>
<proteinExistence type="predicted"/>
<dbReference type="InterPro" id="IPR016181">
    <property type="entry name" value="Acyl_CoA_acyltransferase"/>
</dbReference>
<name>A0A2G5NRS6_9STAP</name>
<dbReference type="SUPFAM" id="SSF55729">
    <property type="entry name" value="Acyl-CoA N-acyltransferases (Nat)"/>
    <property type="match status" value="1"/>
</dbReference>
<keyword evidence="5" id="KW-1185">Reference proteome</keyword>
<dbReference type="PANTHER" id="PTHR43072:SF23">
    <property type="entry name" value="UPF0039 PROTEIN C11D3.02C"/>
    <property type="match status" value="1"/>
</dbReference>
<keyword evidence="2" id="KW-0012">Acyltransferase</keyword>
<dbReference type="InterPro" id="IPR000182">
    <property type="entry name" value="GNAT_dom"/>
</dbReference>
<dbReference type="Gene3D" id="3.40.630.30">
    <property type="match status" value="1"/>
</dbReference>
<evidence type="ECO:0000256" key="1">
    <source>
        <dbReference type="ARBA" id="ARBA00022679"/>
    </source>
</evidence>
<protein>
    <submittedName>
        <fullName evidence="4">N-acetyltransferase</fullName>
    </submittedName>
</protein>
<dbReference type="NCBIfam" id="NF040503">
    <property type="entry name" value="resist_ArsN1a"/>
    <property type="match status" value="1"/>
</dbReference>
<organism evidence="4 5">
    <name type="scientific">Macrococcoides goetzii</name>
    <dbReference type="NCBI Taxonomy" id="1891097"/>
    <lineage>
        <taxon>Bacteria</taxon>
        <taxon>Bacillati</taxon>
        <taxon>Bacillota</taxon>
        <taxon>Bacilli</taxon>
        <taxon>Bacillales</taxon>
        <taxon>Staphylococcaceae</taxon>
        <taxon>Macrococcoides</taxon>
    </lineage>
</organism>
<dbReference type="Pfam" id="PF00583">
    <property type="entry name" value="Acetyltransf_1"/>
    <property type="match status" value="1"/>
</dbReference>
<dbReference type="PROSITE" id="PS51186">
    <property type="entry name" value="GNAT"/>
    <property type="match status" value="1"/>
</dbReference>
<dbReference type="Proteomes" id="UP000229523">
    <property type="component" value="Unassembled WGS sequence"/>
</dbReference>
<feature type="domain" description="N-acetyltransferase" evidence="3">
    <location>
        <begin position="1"/>
        <end position="162"/>
    </location>
</feature>
<dbReference type="PANTHER" id="PTHR43072">
    <property type="entry name" value="N-ACETYLTRANSFERASE"/>
    <property type="match status" value="1"/>
</dbReference>
<dbReference type="GO" id="GO:0016747">
    <property type="term" value="F:acyltransferase activity, transferring groups other than amino-acyl groups"/>
    <property type="evidence" value="ECO:0007669"/>
    <property type="project" value="InterPro"/>
</dbReference>
<dbReference type="EMBL" id="MJBI02000001">
    <property type="protein sequence ID" value="RAI82922.1"/>
    <property type="molecule type" value="Genomic_DNA"/>
</dbReference>
<keyword evidence="1" id="KW-0808">Transferase</keyword>
<sequence>MNIRKATINDIESIKLIYNQGIEDRIATLETDVKDNEYIKNWLFRRPEKYTTIVLHDAEEILGFATINPYSSRCAYSDVGEVSIYIDREYRGKGFGTIILLELVKIAKNNKFHKLVLFALEKNKAGNKLYEKIGFKHVGVFKEQGKIEGEYVDIVIKELLLD</sequence>
<evidence type="ECO:0000313" key="5">
    <source>
        <dbReference type="Proteomes" id="UP000229523"/>
    </source>
</evidence>
<dbReference type="CDD" id="cd04301">
    <property type="entry name" value="NAT_SF"/>
    <property type="match status" value="1"/>
</dbReference>
<dbReference type="AlphaFoldDB" id="A0A2G5NRS6"/>
<reference evidence="4 5" key="1">
    <citation type="journal article" date="2018" name="Front. Microbiol.">
        <title>Description and Comparative Genomics of Macrococcus caseolyticus subsp. hominis subsp. nov., Macrococcus goetzii sp. nov., Macrococcus epidermidis sp. nov., and Macrococcus bohemicus sp. nov., Novel Macrococci From Human Clinical Material With Virulence Potential and Suspected Uptake of Foreign DNA by Natural Transformation.</title>
        <authorList>
            <person name="Maslanova I."/>
            <person name="Wertheimer Z."/>
            <person name="Sedlacek I."/>
            <person name="Svec P."/>
            <person name="Indrakova A."/>
            <person name="Kovarovic V."/>
            <person name="Schumann P."/>
            <person name="Sproer C."/>
            <person name="Kralova S."/>
            <person name="Sedo O."/>
            <person name="Kristofova L."/>
            <person name="Vrbovska V."/>
            <person name="Fuzik T."/>
            <person name="Petras P."/>
            <person name="Zdrahal Z."/>
            <person name="Ruzickova V."/>
            <person name="Doskar J."/>
            <person name="Pantucek R."/>
        </authorList>
    </citation>
    <scope>NUCLEOTIDE SEQUENCE [LARGE SCALE GENOMIC DNA]</scope>
    <source>
        <strain evidence="4 5">CCM 4927</strain>
    </source>
</reference>
<evidence type="ECO:0000259" key="3">
    <source>
        <dbReference type="PROSITE" id="PS51186"/>
    </source>
</evidence>
<gene>
    <name evidence="4" type="ORF">BFS35_004340</name>
</gene>